<gene>
    <name evidence="2" type="ORF">N2599_18410</name>
</gene>
<protein>
    <submittedName>
        <fullName evidence="2">Uncharacterized protein</fullName>
    </submittedName>
</protein>
<name>A0ABY5XIN1_RHISU</name>
<organism evidence="2 3">
    <name type="scientific">Rhizobium sullae</name>
    <name type="common">Rhizobium hedysari</name>
    <dbReference type="NCBI Taxonomy" id="50338"/>
    <lineage>
        <taxon>Bacteria</taxon>
        <taxon>Pseudomonadati</taxon>
        <taxon>Pseudomonadota</taxon>
        <taxon>Alphaproteobacteria</taxon>
        <taxon>Hyphomicrobiales</taxon>
        <taxon>Rhizobiaceae</taxon>
        <taxon>Rhizobium/Agrobacterium group</taxon>
        <taxon>Rhizobium</taxon>
    </lineage>
</organism>
<evidence type="ECO:0000256" key="1">
    <source>
        <dbReference type="SAM" id="MobiDB-lite"/>
    </source>
</evidence>
<accession>A0ABY5XIN1</accession>
<proteinExistence type="predicted"/>
<dbReference type="RefSeq" id="WP_027512014.1">
    <property type="nucleotide sequence ID" value="NZ_CP104143.1"/>
</dbReference>
<dbReference type="Proteomes" id="UP001060123">
    <property type="component" value="Chromosome"/>
</dbReference>
<keyword evidence="3" id="KW-1185">Reference proteome</keyword>
<feature type="region of interest" description="Disordered" evidence="1">
    <location>
        <begin position="145"/>
        <end position="180"/>
    </location>
</feature>
<evidence type="ECO:0000313" key="3">
    <source>
        <dbReference type="Proteomes" id="UP001060123"/>
    </source>
</evidence>
<dbReference type="EMBL" id="CP104143">
    <property type="protein sequence ID" value="UWU14064.1"/>
    <property type="molecule type" value="Genomic_DNA"/>
</dbReference>
<reference evidence="2" key="1">
    <citation type="submission" date="2022-09" db="EMBL/GenBank/DDBJ databases">
        <title>Australian commercial rhizobial inoculants.</title>
        <authorList>
            <person name="Kohlmeier M.G."/>
            <person name="O'Hara G.W."/>
            <person name="Colombi E."/>
            <person name="Ramsay J.P."/>
            <person name="Terpolilli J."/>
        </authorList>
    </citation>
    <scope>NUCLEOTIDE SEQUENCE</scope>
    <source>
        <strain evidence="2">WSM1592</strain>
    </source>
</reference>
<evidence type="ECO:0000313" key="2">
    <source>
        <dbReference type="EMBL" id="UWU14064.1"/>
    </source>
</evidence>
<sequence>MSIDIHSPSVAGFRCEAVTSNTIALPCLHSRLANILHAQSADVDLGANHPDDPAVLIGLGFAFVRQGRLLDGRVPEFLIARLGALAEDGNAACRLMLDWLRNRNRDFAWFRNGHLTRPNMAVASADTRPPRRSPRERVLATIAKPDHIGGRRRTRTRPRDPVPNPKKAIIAAERGGRVDG</sequence>